<dbReference type="GO" id="GO:0005737">
    <property type="term" value="C:cytoplasm"/>
    <property type="evidence" value="ECO:0007669"/>
    <property type="project" value="UniProtKB-SubCell"/>
</dbReference>
<proteinExistence type="inferred from homology"/>
<feature type="binding site" evidence="6">
    <location>
        <begin position="130"/>
        <end position="137"/>
    </location>
    <ligand>
        <name>ATP</name>
        <dbReference type="ChEBI" id="CHEBI:30616"/>
    </ligand>
</feature>
<feature type="domain" description="Kinesin motor" evidence="9">
    <location>
        <begin position="6"/>
        <end position="420"/>
    </location>
</feature>
<keyword evidence="6 7" id="KW-0505">Motor protein</keyword>
<keyword evidence="2" id="KW-0963">Cytoplasm</keyword>
<keyword evidence="4 6" id="KW-0067">ATP-binding</keyword>
<dbReference type="PANTHER" id="PTHR47969">
    <property type="entry name" value="CHROMOSOME-ASSOCIATED KINESIN KIF4A-RELATED"/>
    <property type="match status" value="1"/>
</dbReference>
<keyword evidence="5" id="KW-0175">Coiled coil</keyword>
<evidence type="ECO:0000313" key="11">
    <source>
        <dbReference type="Proteomes" id="UP000515908"/>
    </source>
</evidence>
<sequence length="587" mass="66604">MYQQPEIKVVCRLRPSEKDKINKKNGKPVIPCVKYNEESIEVLDKLAAMREVNVNAHRLSDDGSRSRVVTFNETPEETLRRNTLHDLRKTFTLDRIFGEPTTQEDLFTYVGMPIVKHVLQGYNGSVLSYGQTGSGKTHSMFGPGGGLTPCFTPTDDNYAERGLLPRMVERLFSELKATNPVEREWSLKVSVFEIYKEDIFDLIANTNYVTARIQSATGARTPRSGEVSPRVTSPRREKYRIREDTVNGKGIYVESLEMVKVDGAEEVMQLVQAAAHRRHTESTGANSTSSRSHILVCCYLQQVDYTVPDGPPEGVRTNSQLNFVDLAGSEKVAKTKAEGERLKEAQQINLSLTLLGNVIHRLTDGSFGYIPYRDSKLTRVLQESLGGNSITTLLCHCNPDMVHREETLSTLRFAQRAKLVKNKPRVNRELTNGELKEQLAVAHQRIEVLEQKIQVIHTKAARTIQEEEVNPLQALVDSLMKEVEELKEDLLEKNVDLSKEKKRADFYQKENDKVQQQLSEREKEIKKEKQALQEAQDDIQKQREDNKRLQDELEQLRKTMAEKIRSPAASLPPAAAVPPPPRWTECT</sequence>
<keyword evidence="3 6" id="KW-0547">Nucleotide-binding</keyword>
<reference evidence="10 11" key="1">
    <citation type="submission" date="2020-08" db="EMBL/GenBank/DDBJ databases">
        <authorList>
            <person name="Newling K."/>
            <person name="Davey J."/>
            <person name="Forrester S."/>
        </authorList>
    </citation>
    <scope>NUCLEOTIDE SEQUENCE [LARGE SCALE GENOMIC DNA]</scope>
    <source>
        <strain evidence="11">Crithidia deanei Carvalho (ATCC PRA-265)</strain>
    </source>
</reference>
<evidence type="ECO:0000256" key="4">
    <source>
        <dbReference type="ARBA" id="ARBA00022840"/>
    </source>
</evidence>
<dbReference type="Gene3D" id="3.40.850.10">
    <property type="entry name" value="Kinesin motor domain"/>
    <property type="match status" value="1"/>
</dbReference>
<accession>A0A7G2CPZ1</accession>
<dbReference type="OrthoDB" id="3176171at2759"/>
<dbReference type="CDD" id="cd00106">
    <property type="entry name" value="KISc"/>
    <property type="match status" value="1"/>
</dbReference>
<organism evidence="10 11">
    <name type="scientific">Angomonas deanei</name>
    <dbReference type="NCBI Taxonomy" id="59799"/>
    <lineage>
        <taxon>Eukaryota</taxon>
        <taxon>Discoba</taxon>
        <taxon>Euglenozoa</taxon>
        <taxon>Kinetoplastea</taxon>
        <taxon>Metakinetoplastina</taxon>
        <taxon>Trypanosomatida</taxon>
        <taxon>Trypanosomatidae</taxon>
        <taxon>Strigomonadinae</taxon>
        <taxon>Angomonas</taxon>
    </lineage>
</organism>
<gene>
    <name evidence="10" type="ORF">ADEAN_000856800</name>
</gene>
<evidence type="ECO:0000256" key="2">
    <source>
        <dbReference type="ARBA" id="ARBA00022490"/>
    </source>
</evidence>
<dbReference type="Pfam" id="PF00225">
    <property type="entry name" value="Kinesin"/>
    <property type="match status" value="1"/>
</dbReference>
<dbReference type="GO" id="GO:0005875">
    <property type="term" value="C:microtubule associated complex"/>
    <property type="evidence" value="ECO:0007669"/>
    <property type="project" value="TreeGrafter"/>
</dbReference>
<evidence type="ECO:0000256" key="5">
    <source>
        <dbReference type="ARBA" id="ARBA00023054"/>
    </source>
</evidence>
<evidence type="ECO:0000256" key="1">
    <source>
        <dbReference type="ARBA" id="ARBA00004496"/>
    </source>
</evidence>
<evidence type="ECO:0000256" key="3">
    <source>
        <dbReference type="ARBA" id="ARBA00022741"/>
    </source>
</evidence>
<dbReference type="InterPro" id="IPR027640">
    <property type="entry name" value="Kinesin-like_fam"/>
</dbReference>
<dbReference type="InterPro" id="IPR036961">
    <property type="entry name" value="Kinesin_motor_dom_sf"/>
</dbReference>
<dbReference type="InterPro" id="IPR001752">
    <property type="entry name" value="Kinesin_motor_dom"/>
</dbReference>
<dbReference type="SUPFAM" id="SSF52540">
    <property type="entry name" value="P-loop containing nucleoside triphosphate hydrolases"/>
    <property type="match status" value="1"/>
</dbReference>
<dbReference type="InterPro" id="IPR019821">
    <property type="entry name" value="Kinesin_motor_CS"/>
</dbReference>
<feature type="compositionally biased region" description="Basic and acidic residues" evidence="8">
    <location>
        <begin position="538"/>
        <end position="565"/>
    </location>
</feature>
<evidence type="ECO:0000256" key="6">
    <source>
        <dbReference type="PROSITE-ProRule" id="PRU00283"/>
    </source>
</evidence>
<comment type="subcellular location">
    <subcellularLocation>
        <location evidence="1">Cytoplasm</location>
    </subcellularLocation>
</comment>
<feature type="region of interest" description="Disordered" evidence="8">
    <location>
        <begin position="510"/>
        <end position="587"/>
    </location>
</feature>
<evidence type="ECO:0000256" key="7">
    <source>
        <dbReference type="RuleBase" id="RU000394"/>
    </source>
</evidence>
<dbReference type="GO" id="GO:0007052">
    <property type="term" value="P:mitotic spindle organization"/>
    <property type="evidence" value="ECO:0007669"/>
    <property type="project" value="TreeGrafter"/>
</dbReference>
<dbReference type="InterPro" id="IPR027417">
    <property type="entry name" value="P-loop_NTPase"/>
</dbReference>
<dbReference type="Proteomes" id="UP000515908">
    <property type="component" value="Chromosome 19"/>
</dbReference>
<dbReference type="GO" id="GO:0051231">
    <property type="term" value="P:spindle elongation"/>
    <property type="evidence" value="ECO:0007669"/>
    <property type="project" value="TreeGrafter"/>
</dbReference>
<keyword evidence="7" id="KW-0493">Microtubule</keyword>
<name>A0A7G2CPZ1_9TRYP</name>
<dbReference type="PROSITE" id="PS50067">
    <property type="entry name" value="KINESIN_MOTOR_2"/>
    <property type="match status" value="1"/>
</dbReference>
<dbReference type="GO" id="GO:0003777">
    <property type="term" value="F:microtubule motor activity"/>
    <property type="evidence" value="ECO:0007669"/>
    <property type="project" value="InterPro"/>
</dbReference>
<dbReference type="GO" id="GO:0005524">
    <property type="term" value="F:ATP binding"/>
    <property type="evidence" value="ECO:0007669"/>
    <property type="project" value="UniProtKB-UniRule"/>
</dbReference>
<feature type="compositionally biased region" description="Basic and acidic residues" evidence="8">
    <location>
        <begin position="510"/>
        <end position="531"/>
    </location>
</feature>
<dbReference type="SMART" id="SM00129">
    <property type="entry name" value="KISc"/>
    <property type="match status" value="1"/>
</dbReference>
<dbReference type="VEuPathDB" id="TriTrypDB:ADEAN_000856800"/>
<keyword evidence="11" id="KW-1185">Reference proteome</keyword>
<feature type="compositionally biased region" description="Pro residues" evidence="8">
    <location>
        <begin position="575"/>
        <end position="587"/>
    </location>
</feature>
<dbReference type="GO" id="GO:0005874">
    <property type="term" value="C:microtubule"/>
    <property type="evidence" value="ECO:0007669"/>
    <property type="project" value="UniProtKB-KW"/>
</dbReference>
<comment type="similarity">
    <text evidence="6 7">Belongs to the TRAFAC class myosin-kinesin ATPase superfamily. Kinesin family.</text>
</comment>
<evidence type="ECO:0000259" key="9">
    <source>
        <dbReference type="PROSITE" id="PS50067"/>
    </source>
</evidence>
<evidence type="ECO:0000313" key="10">
    <source>
        <dbReference type="EMBL" id="CAD2221041.1"/>
    </source>
</evidence>
<dbReference type="GO" id="GO:0008017">
    <property type="term" value="F:microtubule binding"/>
    <property type="evidence" value="ECO:0007669"/>
    <property type="project" value="InterPro"/>
</dbReference>
<evidence type="ECO:0000256" key="8">
    <source>
        <dbReference type="SAM" id="MobiDB-lite"/>
    </source>
</evidence>
<dbReference type="AlphaFoldDB" id="A0A7G2CPZ1"/>
<dbReference type="GO" id="GO:0007018">
    <property type="term" value="P:microtubule-based movement"/>
    <property type="evidence" value="ECO:0007669"/>
    <property type="project" value="InterPro"/>
</dbReference>
<dbReference type="PROSITE" id="PS00411">
    <property type="entry name" value="KINESIN_MOTOR_1"/>
    <property type="match status" value="1"/>
</dbReference>
<dbReference type="PANTHER" id="PTHR47969:SF15">
    <property type="entry name" value="CHROMOSOME-ASSOCIATED KINESIN KIF4A-RELATED"/>
    <property type="match status" value="1"/>
</dbReference>
<dbReference type="EMBL" id="LR877163">
    <property type="protein sequence ID" value="CAD2221041.1"/>
    <property type="molecule type" value="Genomic_DNA"/>
</dbReference>
<protein>
    <recommendedName>
        <fullName evidence="7">Kinesin-like protein</fullName>
    </recommendedName>
</protein>
<dbReference type="PRINTS" id="PR00380">
    <property type="entry name" value="KINESINHEAVY"/>
</dbReference>